<dbReference type="Proteomes" id="UP000593758">
    <property type="component" value="Chromosome"/>
</dbReference>
<proteinExistence type="inferred from homology"/>
<dbReference type="SUPFAM" id="SSF53649">
    <property type="entry name" value="Alkaline phosphatase-like"/>
    <property type="match status" value="1"/>
</dbReference>
<dbReference type="GO" id="GO:0008484">
    <property type="term" value="F:sulfuric ester hydrolase activity"/>
    <property type="evidence" value="ECO:0007669"/>
    <property type="project" value="TreeGrafter"/>
</dbReference>
<evidence type="ECO:0000256" key="3">
    <source>
        <dbReference type="ARBA" id="ARBA00022801"/>
    </source>
</evidence>
<dbReference type="GO" id="GO:0046872">
    <property type="term" value="F:metal ion binding"/>
    <property type="evidence" value="ECO:0007669"/>
    <property type="project" value="UniProtKB-KW"/>
</dbReference>
<dbReference type="PANTHER" id="PTHR45953:SF1">
    <property type="entry name" value="IDURONATE 2-SULFATASE"/>
    <property type="match status" value="1"/>
</dbReference>
<name>A0A7M1SXZ3_9MICO</name>
<protein>
    <submittedName>
        <fullName evidence="6">Sulfatase</fullName>
    </submittedName>
</protein>
<evidence type="ECO:0000313" key="7">
    <source>
        <dbReference type="Proteomes" id="UP000593758"/>
    </source>
</evidence>
<dbReference type="Pfam" id="PF00884">
    <property type="entry name" value="Sulfatase"/>
    <property type="match status" value="1"/>
</dbReference>
<feature type="domain" description="Sulfatase N-terminal" evidence="5">
    <location>
        <begin position="4"/>
        <end position="282"/>
    </location>
</feature>
<comment type="similarity">
    <text evidence="1">Belongs to the sulfatase family.</text>
</comment>
<dbReference type="CDD" id="cd16027">
    <property type="entry name" value="SGSH"/>
    <property type="match status" value="1"/>
</dbReference>
<dbReference type="InterPro" id="IPR017850">
    <property type="entry name" value="Alkaline_phosphatase_core_sf"/>
</dbReference>
<keyword evidence="3" id="KW-0378">Hydrolase</keyword>
<keyword evidence="2" id="KW-0479">Metal-binding</keyword>
<dbReference type="EMBL" id="CP063169">
    <property type="protein sequence ID" value="QOR72440.1"/>
    <property type="molecule type" value="Genomic_DNA"/>
</dbReference>
<gene>
    <name evidence="6" type="ORF">IM660_09565</name>
</gene>
<evidence type="ECO:0000256" key="4">
    <source>
        <dbReference type="SAM" id="MobiDB-lite"/>
    </source>
</evidence>
<accession>A0A7M1SXZ3</accession>
<evidence type="ECO:0000313" key="6">
    <source>
        <dbReference type="EMBL" id="QOR72440.1"/>
    </source>
</evidence>
<dbReference type="KEGG" id="halt:IM660_09565"/>
<dbReference type="Gene3D" id="3.40.720.10">
    <property type="entry name" value="Alkaline Phosphatase, subunit A"/>
    <property type="match status" value="1"/>
</dbReference>
<dbReference type="RefSeq" id="WP_193499077.1">
    <property type="nucleotide sequence ID" value="NZ_CP063169.1"/>
</dbReference>
<dbReference type="InterPro" id="IPR024607">
    <property type="entry name" value="Sulfatase_CS"/>
</dbReference>
<dbReference type="PANTHER" id="PTHR45953">
    <property type="entry name" value="IDURONATE 2-SULFATASE"/>
    <property type="match status" value="1"/>
</dbReference>
<evidence type="ECO:0000259" key="5">
    <source>
        <dbReference type="Pfam" id="PF00884"/>
    </source>
</evidence>
<dbReference type="InterPro" id="IPR000917">
    <property type="entry name" value="Sulfatase_N"/>
</dbReference>
<reference evidence="6 7" key="1">
    <citation type="submission" date="2020-10" db="EMBL/GenBank/DDBJ databases">
        <title>Haloactinobacterium sp. RN3S43, a bacterium isolated from saline soil.</title>
        <authorList>
            <person name="Sun J.-Q."/>
        </authorList>
    </citation>
    <scope>NUCLEOTIDE SEQUENCE [LARGE SCALE GENOMIC DNA]</scope>
    <source>
        <strain evidence="6 7">RN3S43</strain>
    </source>
</reference>
<organism evidence="6 7">
    <name type="scientific">Ruania alkalisoli</name>
    <dbReference type="NCBI Taxonomy" id="2779775"/>
    <lineage>
        <taxon>Bacteria</taxon>
        <taxon>Bacillati</taxon>
        <taxon>Actinomycetota</taxon>
        <taxon>Actinomycetes</taxon>
        <taxon>Micrococcales</taxon>
        <taxon>Ruaniaceae</taxon>
        <taxon>Ruania</taxon>
    </lineage>
</organism>
<evidence type="ECO:0000256" key="1">
    <source>
        <dbReference type="ARBA" id="ARBA00008779"/>
    </source>
</evidence>
<dbReference type="PROSITE" id="PS00523">
    <property type="entry name" value="SULFATASE_1"/>
    <property type="match status" value="1"/>
</dbReference>
<dbReference type="GO" id="GO:0005737">
    <property type="term" value="C:cytoplasm"/>
    <property type="evidence" value="ECO:0007669"/>
    <property type="project" value="TreeGrafter"/>
</dbReference>
<evidence type="ECO:0000256" key="2">
    <source>
        <dbReference type="ARBA" id="ARBA00022723"/>
    </source>
</evidence>
<feature type="region of interest" description="Disordered" evidence="4">
    <location>
        <begin position="404"/>
        <end position="432"/>
    </location>
</feature>
<sequence length="432" mass="47902">MTAPNIVLIHGHDLGVWLSCYGMPSVPSPNLDRLAAESVTFESAFAAAPLCTPARSSIFTGLLPHQNGLMGLTHAGWSYRDDVTTLPEHLRTTGYHSTLIGLQHEDFDARALGYDEVHGLGFLPRALEVAHRVEWWLEQPERAQSEQPHLLTVGMWEAHRPWPKEDYEHADPDAVDVPGYLPDTPDTREDIAGFHGAIRQLDEAVGRILTAVDDSPLADNTLVIFTTDHGAAFPRAKSTLYDSGVQVALLMRPPRAWGCTPRRSEALVSHLDLVPTCIDLAGGTIPDSLEGRSLVQDLHGEENTADRELVLEKTYHDRYDPIRGLRTRDAKYIRNYAPGPRHPLAIDLEESPTRRSLELDATVAEELYLLGEDPDELHNVAEDRRHDDLRRDLAGRLEAHLARTNDPVLTGEVPEPAAPSRARDAQAVRTAQ</sequence>
<dbReference type="AlphaFoldDB" id="A0A7M1SXZ3"/>
<keyword evidence="7" id="KW-1185">Reference proteome</keyword>